<evidence type="ECO:0000259" key="2">
    <source>
        <dbReference type="PROSITE" id="PS50235"/>
    </source>
</evidence>
<organism evidence="3 4">
    <name type="scientific">Umbra pygmaea</name>
    <name type="common">Eastern mudminnow</name>
    <dbReference type="NCBI Taxonomy" id="75934"/>
    <lineage>
        <taxon>Eukaryota</taxon>
        <taxon>Metazoa</taxon>
        <taxon>Chordata</taxon>
        <taxon>Craniata</taxon>
        <taxon>Vertebrata</taxon>
        <taxon>Euteleostomi</taxon>
        <taxon>Actinopterygii</taxon>
        <taxon>Neopterygii</taxon>
        <taxon>Teleostei</taxon>
        <taxon>Protacanthopterygii</taxon>
        <taxon>Esociformes</taxon>
        <taxon>Umbridae</taxon>
        <taxon>Umbra</taxon>
    </lineage>
</organism>
<feature type="compositionally biased region" description="Polar residues" evidence="1">
    <location>
        <begin position="1432"/>
        <end position="1449"/>
    </location>
</feature>
<feature type="region of interest" description="Disordered" evidence="1">
    <location>
        <begin position="315"/>
        <end position="338"/>
    </location>
</feature>
<dbReference type="InterPro" id="IPR028890">
    <property type="entry name" value="Peptidase_C98"/>
</dbReference>
<dbReference type="InterPro" id="IPR033505">
    <property type="entry name" value="USPL1"/>
</dbReference>
<feature type="region of interest" description="Disordered" evidence="1">
    <location>
        <begin position="1532"/>
        <end position="1553"/>
    </location>
</feature>
<feature type="region of interest" description="Disordered" evidence="1">
    <location>
        <begin position="181"/>
        <end position="200"/>
    </location>
</feature>
<comment type="caution">
    <text evidence="3">The sequence shown here is derived from an EMBL/GenBank/DDBJ whole genome shotgun (WGS) entry which is preliminary data.</text>
</comment>
<keyword evidence="4" id="KW-1185">Reference proteome</keyword>
<dbReference type="Pfam" id="PF15509">
    <property type="entry name" value="DUF4650"/>
    <property type="match status" value="1"/>
</dbReference>
<proteinExistence type="predicted"/>
<feature type="compositionally biased region" description="Basic residues" evidence="1">
    <location>
        <begin position="754"/>
        <end position="765"/>
    </location>
</feature>
<evidence type="ECO:0000313" key="3">
    <source>
        <dbReference type="EMBL" id="KAL0994841.1"/>
    </source>
</evidence>
<feature type="domain" description="USP" evidence="2">
    <location>
        <begin position="793"/>
        <end position="1067"/>
    </location>
</feature>
<dbReference type="InterPro" id="IPR028889">
    <property type="entry name" value="USP"/>
</dbReference>
<dbReference type="InterPro" id="IPR029388">
    <property type="entry name" value="DUF4650"/>
</dbReference>
<dbReference type="PANTHER" id="PTHR15294:SF3">
    <property type="entry name" value="SUMO-SPECIFIC ISOPEPTIDASE USPL1"/>
    <property type="match status" value="1"/>
</dbReference>
<accession>A0ABD0XRI7</accession>
<sequence>MARTLTSIHTKTNTRISFTLPVMSGEGNGLGAPGLLAGFLGKVQERASSLENCPWCAVKGQTRALRSYRISFQKSITLCTEPQCLFPLVSRPLEDVLASLTPPLIPSKSQSPIGGKRKSPSSLENPPPKRGRSVDSVVSQNGPEPPGSSAPSELTVTNGCFVQQKRIVQSEPTDAVDINLTRPDAGQVGAGGYHKDSDWPMPEKVQDVDGVFCPDEGLPVPGVAWALPALQVTVSPVEKRKIQPSPEKFTVVSPLKEALPAPQACGSATEKALASEAVVGGTLQVPEEEKATSTLQNTVSLLVALTAPATPAHINLQTDVPSPEDRVSVPVESKPAPNQVVSTTQVSVSALHEAVTLLKEVLPTPGEAVAMQEEVLPTPGEAVPALKEVLPTPREAVAMQEEVLPTPGEAVAALKKVLPTPREAVAMQEEVLPTPGEDVPVLEEVLPTPGEAVPALKEVLPTPGEAVAMQEEVFSNLGEDVPALKEVLPTPGEADAMLEEVLPTPGEDVPVLEEVLPTPGEAVAMLEEVLPTLGQDVTKVERVLSSPGMAFAAVETDGEEEEALLEDSQINKELLSPNQRVKQQLGHFKNLGHLKNLAEEVATPVMSTLASAGDEKVLPALVEDKRELASESADEKIALKEDDYSEEIVFYEDQERPLEVVCRPCSVDLSQNNVSEDYFAAKEYAEEDLTVFGTEDAEGPLQVVCRPCSVDLTLSKMSDEEDDCDDGPVQARRKQRVRQLVSSEEEGTVEPPPKKKKKGRPRKIPKYTPEVIPDFEPEGISEEQLVSVPGPHLFWKNENSLCWLDSLLVALVHCNTLKNRRATSRSGDVLPVWDLCERYDKASSLITAYQQTGTDNQVTVPSRLLRWVQMEMQAIRMSIFNLLQPLLKCKLGQKETPVFALPLLVQVDAWAEPLFQHAFEWQFKCTTTTCHHTINNKCEKTLTTFTKVVPDWHPLNATHQSRCCKCRKNKQTRKLVLESLAPVFALHFVEGLPDNDVSIYSFTFQQHKYSVSTVIQYDQKLRHFVTWIRQANGSWLEFDDLKYPSYASYTQLVVPPKEIHVVFWELEANRLEVVPLTPSCPRPQTPTSTPLIQTEQMQPCYSRLFAEKLTDLPQTISDAVPVMESTIMSDTTLVNKTDASAVIPPDAPVKPQALDLSLSSLHDETAIVEALTVSENSEGDVNSTVTTVNHGNTTIGSTTLLDTFEGLSHDDIVTLTLVEVPVDSEGRTLDVTAAGLDGCVRTLRSTSEAGMPPAAPEITPSSPGSPQPAFEMTASTHEIPSLAHGLVPHSKINYDNVPARPTSPDTASGILPDRSSESGDASPLSCRNIRRSTRRTKKPSKFVVAPAAKVTRSKTLLAEAPTPKEEQQPPAPDDAKCSTNSTGLAPPLEPSNRWTYLLSRHPGQVPTTSPSTQTMRPQVNQLSPPKPRQHQKLSQSRQPPNMAAGNSVTWRKKAPPPVKPSLRKEESESLLLKPAETYAGFQARSRDATNDMNVSSRTSPPAQRNPPVLTYNTTTSARPVLPACPGVTERHLTTSSRKCGPGSHDSKVSGTPTDTESLRLKLLKKLKAKKRKLEILNQMLGDQVGGGEFVTPGPKSTDLRSPVTVSSSTAMYDSPQYQEFFADLLSPATTASNLSPDSTGFLDMLATNGQEGGVDLACGGNVMGGASLRLSPVTVQQASHAVFLPQPGLDGPITSCETFLDRLMSEPANRQTDMEAEAFNALELFC</sequence>
<reference evidence="3 4" key="1">
    <citation type="submission" date="2024-06" db="EMBL/GenBank/DDBJ databases">
        <authorList>
            <person name="Pan Q."/>
            <person name="Wen M."/>
            <person name="Jouanno E."/>
            <person name="Zahm M."/>
            <person name="Klopp C."/>
            <person name="Cabau C."/>
            <person name="Louis A."/>
            <person name="Berthelot C."/>
            <person name="Parey E."/>
            <person name="Roest Crollius H."/>
            <person name="Montfort J."/>
            <person name="Robinson-Rechavi M."/>
            <person name="Bouchez O."/>
            <person name="Lampietro C."/>
            <person name="Lopez Roques C."/>
            <person name="Donnadieu C."/>
            <person name="Postlethwait J."/>
            <person name="Bobe J."/>
            <person name="Verreycken H."/>
            <person name="Guiguen Y."/>
        </authorList>
    </citation>
    <scope>NUCLEOTIDE SEQUENCE [LARGE SCALE GENOMIC DNA]</scope>
    <source>
        <strain evidence="3">Up_M1</strain>
        <tissue evidence="3">Testis</tissue>
    </source>
</reference>
<feature type="compositionally biased region" description="Polar residues" evidence="1">
    <location>
        <begin position="1405"/>
        <end position="1423"/>
    </location>
</feature>
<dbReference type="Pfam" id="PF15499">
    <property type="entry name" value="Peptidase_C98"/>
    <property type="match status" value="1"/>
</dbReference>
<gene>
    <name evidence="3" type="ORF">UPYG_G00127930</name>
</gene>
<dbReference type="EMBL" id="JAGEUA010000003">
    <property type="protein sequence ID" value="KAL0994841.1"/>
    <property type="molecule type" value="Genomic_DNA"/>
</dbReference>
<dbReference type="PROSITE" id="PS50235">
    <property type="entry name" value="USP_3"/>
    <property type="match status" value="1"/>
</dbReference>
<name>A0ABD0XRI7_UMBPY</name>
<evidence type="ECO:0000313" key="4">
    <source>
        <dbReference type="Proteomes" id="UP001557470"/>
    </source>
</evidence>
<feature type="compositionally biased region" description="Polar residues" evidence="1">
    <location>
        <begin position="1490"/>
        <end position="1502"/>
    </location>
</feature>
<protein>
    <recommendedName>
        <fullName evidence="2">USP domain-containing protein</fullName>
    </recommendedName>
</protein>
<feature type="region of interest" description="Disordered" evidence="1">
    <location>
        <begin position="1246"/>
        <end position="1271"/>
    </location>
</feature>
<dbReference type="PANTHER" id="PTHR15294">
    <property type="entry name" value="RETINOVIN-RELATED"/>
    <property type="match status" value="1"/>
</dbReference>
<feature type="region of interest" description="Disordered" evidence="1">
    <location>
        <begin position="1293"/>
        <end position="1513"/>
    </location>
</feature>
<feature type="region of interest" description="Disordered" evidence="1">
    <location>
        <begin position="102"/>
        <end position="154"/>
    </location>
</feature>
<evidence type="ECO:0000256" key="1">
    <source>
        <dbReference type="SAM" id="MobiDB-lite"/>
    </source>
</evidence>
<dbReference type="Proteomes" id="UP001557470">
    <property type="component" value="Unassembled WGS sequence"/>
</dbReference>
<feature type="region of interest" description="Disordered" evidence="1">
    <location>
        <begin position="718"/>
        <end position="770"/>
    </location>
</feature>
<feature type="compositionally biased region" description="Basic residues" evidence="1">
    <location>
        <begin position="1328"/>
        <end position="1340"/>
    </location>
</feature>